<comment type="caution">
    <text evidence="2">The sequence shown here is derived from an EMBL/GenBank/DDBJ whole genome shotgun (WGS) entry which is preliminary data.</text>
</comment>
<keyword evidence="3" id="KW-1185">Reference proteome</keyword>
<evidence type="ECO:0000256" key="1">
    <source>
        <dbReference type="SAM" id="Phobius"/>
    </source>
</evidence>
<keyword evidence="1" id="KW-0472">Membrane</keyword>
<proteinExistence type="predicted"/>
<dbReference type="RefSeq" id="WP_279527157.1">
    <property type="nucleotide sequence ID" value="NZ_CP122312.1"/>
</dbReference>
<feature type="transmembrane region" description="Helical" evidence="1">
    <location>
        <begin position="48"/>
        <end position="66"/>
    </location>
</feature>
<accession>A0ABD5Z595</accession>
<feature type="transmembrane region" description="Helical" evidence="1">
    <location>
        <begin position="103"/>
        <end position="123"/>
    </location>
</feature>
<keyword evidence="1" id="KW-1133">Transmembrane helix</keyword>
<dbReference type="EMBL" id="JBHTAR010000011">
    <property type="protein sequence ID" value="MFC7200375.1"/>
    <property type="molecule type" value="Genomic_DNA"/>
</dbReference>
<organism evidence="2 3">
    <name type="scientific">Halospeciosus flavus</name>
    <dbReference type="NCBI Taxonomy" id="3032283"/>
    <lineage>
        <taxon>Archaea</taxon>
        <taxon>Methanobacteriati</taxon>
        <taxon>Methanobacteriota</taxon>
        <taxon>Stenosarchaea group</taxon>
        <taxon>Halobacteria</taxon>
        <taxon>Halobacteriales</taxon>
        <taxon>Halobacteriaceae</taxon>
        <taxon>Halospeciosus</taxon>
    </lineage>
</organism>
<gene>
    <name evidence="2" type="ORF">ACFQJ9_13285</name>
</gene>
<dbReference type="AlphaFoldDB" id="A0ABD5Z595"/>
<sequence>MSHRRSRLVAASLFAALVGIVLVAVGLYGVEARGSFTRTSTLLRLTGVWGAALCVGGSLLAAGHAAERLERYQGPLPYPIVAAMFTATVVLFVLTMVPLPRWLLHSGGLVAAFLLFAGGSVLLDGLV</sequence>
<feature type="transmembrane region" description="Helical" evidence="1">
    <location>
        <begin position="78"/>
        <end position="97"/>
    </location>
</feature>
<name>A0ABD5Z595_9EURY</name>
<reference evidence="2 3" key="1">
    <citation type="journal article" date="2019" name="Int. J. Syst. Evol. Microbiol.">
        <title>The Global Catalogue of Microorganisms (GCM) 10K type strain sequencing project: providing services to taxonomists for standard genome sequencing and annotation.</title>
        <authorList>
            <consortium name="The Broad Institute Genomics Platform"/>
            <consortium name="The Broad Institute Genome Sequencing Center for Infectious Disease"/>
            <person name="Wu L."/>
            <person name="Ma J."/>
        </authorList>
    </citation>
    <scope>NUCLEOTIDE SEQUENCE [LARGE SCALE GENOMIC DNA]</scope>
    <source>
        <strain evidence="2 3">XZGYJ-43</strain>
    </source>
</reference>
<dbReference type="Proteomes" id="UP001596447">
    <property type="component" value="Unassembled WGS sequence"/>
</dbReference>
<protein>
    <recommendedName>
        <fullName evidence="4">DUF423 domain-containing protein</fullName>
    </recommendedName>
</protein>
<evidence type="ECO:0008006" key="4">
    <source>
        <dbReference type="Google" id="ProtNLM"/>
    </source>
</evidence>
<keyword evidence="1" id="KW-0812">Transmembrane</keyword>
<evidence type="ECO:0000313" key="2">
    <source>
        <dbReference type="EMBL" id="MFC7200375.1"/>
    </source>
</evidence>
<evidence type="ECO:0000313" key="3">
    <source>
        <dbReference type="Proteomes" id="UP001596447"/>
    </source>
</evidence>